<reference evidence="2" key="1">
    <citation type="submission" date="2012-11" db="EMBL/GenBank/DDBJ databases">
        <title>Dependencies among metagenomic species, viruses, plasmids and units of genetic variation.</title>
        <authorList>
            <person name="Nielsen H.B."/>
            <person name="Almeida M."/>
            <person name="Juncker A.S."/>
            <person name="Rasmussen S."/>
            <person name="Li J."/>
            <person name="Sunagawa S."/>
            <person name="Plichta D."/>
            <person name="Gautier L."/>
            <person name="Le Chatelier E."/>
            <person name="Peletier E."/>
            <person name="Bonde I."/>
            <person name="Nielsen T."/>
            <person name="Manichanh C."/>
            <person name="Arumugam M."/>
            <person name="Batto J."/>
            <person name="Santos M.B.Q.D."/>
            <person name="Blom N."/>
            <person name="Borruel N."/>
            <person name="Burgdorf K.S."/>
            <person name="Boumezbeur F."/>
            <person name="Casellas F."/>
            <person name="Dore J."/>
            <person name="Guarner F."/>
            <person name="Hansen T."/>
            <person name="Hildebrand F."/>
            <person name="Kaas R.S."/>
            <person name="Kennedy S."/>
            <person name="Kristiansen K."/>
            <person name="Kultima J.R."/>
            <person name="Leonard P."/>
            <person name="Levenez F."/>
            <person name="Lund O."/>
            <person name="Moumen B."/>
            <person name="Le Paslier D."/>
            <person name="Pons N."/>
            <person name="Pedersen O."/>
            <person name="Prifti E."/>
            <person name="Qin J."/>
            <person name="Raes J."/>
            <person name="Tap J."/>
            <person name="Tims S."/>
            <person name="Ussery D.W."/>
            <person name="Yamada T."/>
            <person name="MetaHit consortium"/>
            <person name="Renault P."/>
            <person name="Sicheritz-Ponten T."/>
            <person name="Bork P."/>
            <person name="Wang J."/>
            <person name="Brunak S."/>
            <person name="Ehrlich S.D."/>
        </authorList>
    </citation>
    <scope>NUCLEOTIDE SEQUENCE [LARGE SCALE GENOMIC DNA]</scope>
</reference>
<dbReference type="GO" id="GO:0005886">
    <property type="term" value="C:plasma membrane"/>
    <property type="evidence" value="ECO:0007669"/>
    <property type="project" value="TreeGrafter"/>
</dbReference>
<name>R6C4L4_9BACT</name>
<gene>
    <name evidence="2" type="ORF">BN509_01506</name>
</gene>
<dbReference type="PANTHER" id="PTHR35813:SF1">
    <property type="entry name" value="INNER MEMBRANE PROTEIN YBAN"/>
    <property type="match status" value="1"/>
</dbReference>
<keyword evidence="1" id="KW-1133">Transmembrane helix</keyword>
<dbReference type="InterPro" id="IPR007401">
    <property type="entry name" value="DUF454"/>
</dbReference>
<keyword evidence="1" id="KW-0812">Transmembrane</keyword>
<dbReference type="AlphaFoldDB" id="R6C4L4"/>
<accession>R6C4L4</accession>
<comment type="caution">
    <text evidence="2">The sequence shown here is derived from an EMBL/GenBank/DDBJ whole genome shotgun (WGS) entry which is preliminary data.</text>
</comment>
<dbReference type="Pfam" id="PF04304">
    <property type="entry name" value="DUF454"/>
    <property type="match status" value="1"/>
</dbReference>
<evidence type="ECO:0000313" key="2">
    <source>
        <dbReference type="EMBL" id="CDA70435.1"/>
    </source>
</evidence>
<evidence type="ECO:0000313" key="3">
    <source>
        <dbReference type="Proteomes" id="UP000018362"/>
    </source>
</evidence>
<evidence type="ECO:0008006" key="4">
    <source>
        <dbReference type="Google" id="ProtNLM"/>
    </source>
</evidence>
<dbReference type="PIRSF" id="PIRSF016789">
    <property type="entry name" value="DUF454"/>
    <property type="match status" value="1"/>
</dbReference>
<dbReference type="Proteomes" id="UP000018362">
    <property type="component" value="Unassembled WGS sequence"/>
</dbReference>
<organism evidence="2 3">
    <name type="scientific">Phocaeicola coprocola CAG:162</name>
    <dbReference type="NCBI Taxonomy" id="1263040"/>
    <lineage>
        <taxon>Bacteria</taxon>
        <taxon>Pseudomonadati</taxon>
        <taxon>Bacteroidota</taxon>
        <taxon>Bacteroidia</taxon>
        <taxon>Bacteroidales</taxon>
        <taxon>Bacteroidaceae</taxon>
        <taxon>Phocaeicola</taxon>
    </lineage>
</organism>
<keyword evidence="1" id="KW-0472">Membrane</keyword>
<sequence length="130" mass="14935">MPHSPYICTMKYIYVAIGSISLVLGVIGIFLPILPTTPFLLLSAALFFRGSPRLYTWLLEHKYLGPYIRSFREDRAIPLRAKIISVSLLWITAIHCVLFLFPYWWLKGIMAVVTIGVTIYILSFKTRSPR</sequence>
<protein>
    <recommendedName>
        <fullName evidence="4">Inner membrane protein YbaN</fullName>
    </recommendedName>
</protein>
<feature type="transmembrane region" description="Helical" evidence="1">
    <location>
        <begin position="12"/>
        <end position="33"/>
    </location>
</feature>
<dbReference type="PANTHER" id="PTHR35813">
    <property type="entry name" value="INNER MEMBRANE PROTEIN YBAN"/>
    <property type="match status" value="1"/>
</dbReference>
<feature type="transmembrane region" description="Helical" evidence="1">
    <location>
        <begin position="106"/>
        <end position="124"/>
    </location>
</feature>
<dbReference type="EMBL" id="CBCJ010000064">
    <property type="protein sequence ID" value="CDA70435.1"/>
    <property type="molecule type" value="Genomic_DNA"/>
</dbReference>
<proteinExistence type="predicted"/>
<evidence type="ECO:0000256" key="1">
    <source>
        <dbReference type="SAM" id="Phobius"/>
    </source>
</evidence>